<dbReference type="PRINTS" id="PR00096">
    <property type="entry name" value="GATASE"/>
</dbReference>
<comment type="subunit">
    <text evidence="11">Composed of two chains; the small (or glutamine) chain promotes the hydrolysis of glutamine to ammonia, which is used by the large (or ammonia) chain to synthesize carbamoyl phosphate. Tetramer of heterodimers (alpha,beta)4.</text>
</comment>
<dbReference type="GO" id="GO:0004088">
    <property type="term" value="F:carbamoyl-phosphate synthase (glutamine-hydrolyzing) activity"/>
    <property type="evidence" value="ECO:0007669"/>
    <property type="project" value="UniProtKB-UniRule"/>
</dbReference>
<organism evidence="13 14">
    <name type="scientific">Iodidimonas gelatinilytica</name>
    <dbReference type="NCBI Taxonomy" id="1236966"/>
    <lineage>
        <taxon>Bacteria</taxon>
        <taxon>Pseudomonadati</taxon>
        <taxon>Pseudomonadota</taxon>
        <taxon>Alphaproteobacteria</taxon>
        <taxon>Iodidimonadales</taxon>
        <taxon>Iodidimonadaceae</taxon>
        <taxon>Iodidimonas</taxon>
    </lineage>
</organism>
<comment type="similarity">
    <text evidence="3 11">Belongs to the CarA family.</text>
</comment>
<evidence type="ECO:0000256" key="7">
    <source>
        <dbReference type="ARBA" id="ARBA00022962"/>
    </source>
</evidence>
<dbReference type="CDD" id="cd01744">
    <property type="entry name" value="GATase1_CPSase"/>
    <property type="match status" value="1"/>
</dbReference>
<dbReference type="InterPro" id="IPR050472">
    <property type="entry name" value="Anth_synth/Amidotransfase"/>
</dbReference>
<evidence type="ECO:0000256" key="10">
    <source>
        <dbReference type="ARBA" id="ARBA00049285"/>
    </source>
</evidence>
<dbReference type="NCBIfam" id="NF009475">
    <property type="entry name" value="PRK12838.1"/>
    <property type="match status" value="1"/>
</dbReference>
<dbReference type="AlphaFoldDB" id="A0A5A7MMJ2"/>
<feature type="active site" description="Nucleophile" evidence="11">
    <location>
        <position position="280"/>
    </location>
</feature>
<evidence type="ECO:0000256" key="11">
    <source>
        <dbReference type="HAMAP-Rule" id="MF_01209"/>
    </source>
</evidence>
<evidence type="ECO:0000256" key="4">
    <source>
        <dbReference type="ARBA" id="ARBA00022598"/>
    </source>
</evidence>
<evidence type="ECO:0000313" key="13">
    <source>
        <dbReference type="EMBL" id="GEQ97191.1"/>
    </source>
</evidence>
<reference evidence="13 14" key="1">
    <citation type="submission" date="2019-09" db="EMBL/GenBank/DDBJ databases">
        <title>NBRP : Genome information of microbial organism related human and environment.</title>
        <authorList>
            <person name="Hattori M."/>
            <person name="Oshima K."/>
            <person name="Inaba H."/>
            <person name="Suda W."/>
            <person name="Sakamoto M."/>
            <person name="Iino T."/>
            <person name="Kitahara M."/>
            <person name="Oshida Y."/>
            <person name="Iida T."/>
            <person name="Kudo T."/>
            <person name="Itoh T."/>
            <person name="Ohkuma M."/>
        </authorList>
    </citation>
    <scope>NUCLEOTIDE SEQUENCE [LARGE SCALE GENOMIC DNA]</scope>
    <source>
        <strain evidence="13 14">Hi-2</strain>
    </source>
</reference>
<dbReference type="GO" id="GO:0044205">
    <property type="term" value="P:'de novo' UMP biosynthetic process"/>
    <property type="evidence" value="ECO:0007669"/>
    <property type="project" value="UniProtKB-UniRule"/>
</dbReference>
<keyword evidence="4 11" id="KW-0436">Ligase</keyword>
<dbReference type="EC" id="6.3.5.5" evidence="11"/>
<evidence type="ECO:0000256" key="8">
    <source>
        <dbReference type="ARBA" id="ARBA00022975"/>
    </source>
</evidence>
<keyword evidence="5 11" id="KW-0547">Nucleotide-binding</keyword>
<dbReference type="PRINTS" id="PR00099">
    <property type="entry name" value="CPSGATASE"/>
</dbReference>
<dbReference type="InterPro" id="IPR017926">
    <property type="entry name" value="GATASE"/>
</dbReference>
<dbReference type="NCBIfam" id="TIGR01368">
    <property type="entry name" value="CPSaseIIsmall"/>
    <property type="match status" value="1"/>
</dbReference>
<dbReference type="InterPro" id="IPR036480">
    <property type="entry name" value="CarbP_synth_ssu_N_sf"/>
</dbReference>
<dbReference type="Proteomes" id="UP000322084">
    <property type="component" value="Unassembled WGS sequence"/>
</dbReference>
<dbReference type="UniPathway" id="UPA00070">
    <property type="reaction ID" value="UER00115"/>
</dbReference>
<feature type="binding site" evidence="11">
    <location>
        <position position="284"/>
    </location>
    <ligand>
        <name>L-glutamine</name>
        <dbReference type="ChEBI" id="CHEBI:58359"/>
    </ligand>
</feature>
<dbReference type="InterPro" id="IPR035686">
    <property type="entry name" value="CPSase_GATase1"/>
</dbReference>
<dbReference type="HAMAP" id="MF_01209">
    <property type="entry name" value="CPSase_S_chain"/>
    <property type="match status" value="1"/>
</dbReference>
<dbReference type="FunFam" id="3.50.30.20:FF:000001">
    <property type="entry name" value="Carbamoyl-phosphate synthase small chain"/>
    <property type="match status" value="1"/>
</dbReference>
<evidence type="ECO:0000256" key="9">
    <source>
        <dbReference type="ARBA" id="ARBA00048816"/>
    </source>
</evidence>
<evidence type="ECO:0000256" key="1">
    <source>
        <dbReference type="ARBA" id="ARBA00004812"/>
    </source>
</evidence>
<comment type="caution">
    <text evidence="13">The sequence shown here is derived from an EMBL/GenBank/DDBJ whole genome shotgun (WGS) entry which is preliminary data.</text>
</comment>
<feature type="region of interest" description="CPSase" evidence="11">
    <location>
        <begin position="1"/>
        <end position="194"/>
    </location>
</feature>
<feature type="domain" description="Carbamoyl-phosphate synthase small subunit N-terminal" evidence="12">
    <location>
        <begin position="14"/>
        <end position="144"/>
    </location>
</feature>
<dbReference type="InterPro" id="IPR029062">
    <property type="entry name" value="Class_I_gatase-like"/>
</dbReference>
<dbReference type="Gene3D" id="3.40.50.880">
    <property type="match status" value="1"/>
</dbReference>
<dbReference type="InterPro" id="IPR006274">
    <property type="entry name" value="CarbamoylP_synth_ssu"/>
</dbReference>
<dbReference type="GO" id="GO:0006541">
    <property type="term" value="P:glutamine metabolic process"/>
    <property type="evidence" value="ECO:0007669"/>
    <property type="project" value="InterPro"/>
</dbReference>
<evidence type="ECO:0000256" key="6">
    <source>
        <dbReference type="ARBA" id="ARBA00022840"/>
    </source>
</evidence>
<dbReference type="SMART" id="SM01097">
    <property type="entry name" value="CPSase_sm_chain"/>
    <property type="match status" value="1"/>
</dbReference>
<dbReference type="PANTHER" id="PTHR43418:SF7">
    <property type="entry name" value="CARBAMOYL-PHOSPHATE SYNTHASE SMALL CHAIN"/>
    <property type="match status" value="1"/>
</dbReference>
<dbReference type="Pfam" id="PF00988">
    <property type="entry name" value="CPSase_sm_chain"/>
    <property type="match status" value="1"/>
</dbReference>
<keyword evidence="6 11" id="KW-0067">ATP-binding</keyword>
<evidence type="ECO:0000256" key="5">
    <source>
        <dbReference type="ARBA" id="ARBA00022741"/>
    </source>
</evidence>
<dbReference type="SUPFAM" id="SSF52317">
    <property type="entry name" value="Class I glutamine amidotransferase-like"/>
    <property type="match status" value="1"/>
</dbReference>
<evidence type="ECO:0000313" key="14">
    <source>
        <dbReference type="Proteomes" id="UP000322084"/>
    </source>
</evidence>
<dbReference type="GO" id="GO:0004359">
    <property type="term" value="F:glutaminase activity"/>
    <property type="evidence" value="ECO:0007669"/>
    <property type="project" value="RHEA"/>
</dbReference>
<keyword evidence="11" id="KW-0028">Amino-acid biosynthesis</keyword>
<comment type="function">
    <text evidence="11">Small subunit of the glutamine-dependent carbamoyl phosphate synthetase (CPSase). CPSase catalyzes the formation of carbamoyl phosphate from the ammonia moiety of glutamine, carbonate, and phosphate donated by ATP, constituting the first step of 2 biosynthetic pathways, one leading to arginine and/or urea and the other to pyrimidine nucleotides. The small subunit (glutamine amidotransferase) binds and cleaves glutamine to supply the large subunit with the substrate ammonia.</text>
</comment>
<feature type="binding site" evidence="11">
    <location>
        <position position="253"/>
    </location>
    <ligand>
        <name>L-glutamine</name>
        <dbReference type="ChEBI" id="CHEBI:58359"/>
    </ligand>
</feature>
<name>A0A5A7MMJ2_9PROT</name>
<proteinExistence type="inferred from homology"/>
<evidence type="ECO:0000259" key="12">
    <source>
        <dbReference type="SMART" id="SM01097"/>
    </source>
</evidence>
<keyword evidence="8 11" id="KW-0665">Pyrimidine biosynthesis</keyword>
<comment type="caution">
    <text evidence="11">Lacks conserved residue(s) required for the propagation of feature annotation.</text>
</comment>
<accession>A0A5A7MMJ2</accession>
<feature type="binding site" evidence="11">
    <location>
        <position position="322"/>
    </location>
    <ligand>
        <name>L-glutamine</name>
        <dbReference type="ChEBI" id="CHEBI:58359"/>
    </ligand>
</feature>
<comment type="catalytic activity">
    <reaction evidence="9 11">
        <text>hydrogencarbonate + L-glutamine + 2 ATP + H2O = carbamoyl phosphate + L-glutamate + 2 ADP + phosphate + 2 H(+)</text>
        <dbReference type="Rhea" id="RHEA:18633"/>
        <dbReference type="ChEBI" id="CHEBI:15377"/>
        <dbReference type="ChEBI" id="CHEBI:15378"/>
        <dbReference type="ChEBI" id="CHEBI:17544"/>
        <dbReference type="ChEBI" id="CHEBI:29985"/>
        <dbReference type="ChEBI" id="CHEBI:30616"/>
        <dbReference type="ChEBI" id="CHEBI:43474"/>
        <dbReference type="ChEBI" id="CHEBI:58228"/>
        <dbReference type="ChEBI" id="CHEBI:58359"/>
        <dbReference type="ChEBI" id="CHEBI:456216"/>
        <dbReference type="EC" id="6.3.5.5"/>
    </reaction>
</comment>
<keyword evidence="7 11" id="KW-0315">Glutamine amidotransferase</keyword>
<dbReference type="GO" id="GO:0005524">
    <property type="term" value="F:ATP binding"/>
    <property type="evidence" value="ECO:0007669"/>
    <property type="project" value="UniProtKB-UniRule"/>
</dbReference>
<gene>
    <name evidence="11 13" type="primary">carA</name>
    <name evidence="13" type="ORF">JCM17844_08280</name>
</gene>
<sequence>MEYPKMPTPPRDDITAALVLADGSVYWGIGIGAVGNAVGEVCFNTAMTGYQEILTDPSYAGQIITFTCPHIGNVGTNADDMESARSAARGFIVREPVSAPSNWRAEQGLCDWAKAQGLIGISGVDTRRLTRQIRREGAPNGVIAHAPDGRFDLPALLAQARDWPGLQGMELARSVTTGQAYEWTQTLWRIDGGYGDMRAPTRHVVAMDFGIKYNILRNLANAGARVTVVPATSSFEDIMALAPDGVFLSNGPGDPAATASYALPVVRKLLESGLPVFGICLGHQMLGLAMGGKTVKMHQGHRGANHPVKNLDTGRVAITSMNHALPWIAADWLKMSASRNCPCLTVLCAHWRWMEGGYFPFNNTLKPHRDRKTISICLKHSSQGLLLGRDI</sequence>
<dbReference type="PANTHER" id="PTHR43418">
    <property type="entry name" value="MULTIFUNCTIONAL TRYPTOPHAN BIOSYNTHESIS PROTEIN-RELATED"/>
    <property type="match status" value="1"/>
</dbReference>
<dbReference type="SUPFAM" id="SSF52021">
    <property type="entry name" value="Carbamoyl phosphate synthetase, small subunit N-terminal domain"/>
    <property type="match status" value="1"/>
</dbReference>
<comment type="catalytic activity">
    <reaction evidence="10 11">
        <text>L-glutamine + H2O = L-glutamate + NH4(+)</text>
        <dbReference type="Rhea" id="RHEA:15889"/>
        <dbReference type="ChEBI" id="CHEBI:15377"/>
        <dbReference type="ChEBI" id="CHEBI:28938"/>
        <dbReference type="ChEBI" id="CHEBI:29985"/>
        <dbReference type="ChEBI" id="CHEBI:58359"/>
    </reaction>
</comment>
<dbReference type="EMBL" id="BKCL01000002">
    <property type="protein sequence ID" value="GEQ97191.1"/>
    <property type="molecule type" value="Genomic_DNA"/>
</dbReference>
<dbReference type="Gene3D" id="3.50.30.20">
    <property type="entry name" value="Carbamoyl-phosphate synthase small subunit, N-terminal domain"/>
    <property type="match status" value="1"/>
</dbReference>
<dbReference type="UniPathway" id="UPA00068">
    <property type="reaction ID" value="UER00171"/>
</dbReference>
<comment type="pathway">
    <text evidence="2 11">Amino-acid biosynthesis; L-arginine biosynthesis; carbamoyl phosphate from bicarbonate: step 1/1.</text>
</comment>
<dbReference type="GO" id="GO:0006526">
    <property type="term" value="P:L-arginine biosynthetic process"/>
    <property type="evidence" value="ECO:0007669"/>
    <property type="project" value="UniProtKB-UniRule"/>
</dbReference>
<evidence type="ECO:0000256" key="2">
    <source>
        <dbReference type="ARBA" id="ARBA00005077"/>
    </source>
</evidence>
<protein>
    <recommendedName>
        <fullName evidence="11">Carbamoyl phosphate synthase small chain</fullName>
        <ecNumber evidence="11">6.3.5.5</ecNumber>
    </recommendedName>
    <alternativeName>
        <fullName evidence="11">Carbamoyl phosphate synthetase glutamine chain</fullName>
    </alternativeName>
</protein>
<evidence type="ECO:0000256" key="3">
    <source>
        <dbReference type="ARBA" id="ARBA00007800"/>
    </source>
</evidence>
<dbReference type="Pfam" id="PF00117">
    <property type="entry name" value="GATase"/>
    <property type="match status" value="1"/>
</dbReference>
<keyword evidence="11" id="KW-0055">Arginine biosynthesis</keyword>
<feature type="binding site" evidence="11">
    <location>
        <position position="251"/>
    </location>
    <ligand>
        <name>L-glutamine</name>
        <dbReference type="ChEBI" id="CHEBI:58359"/>
    </ligand>
</feature>
<dbReference type="PROSITE" id="PS51273">
    <property type="entry name" value="GATASE_TYPE_1"/>
    <property type="match status" value="1"/>
</dbReference>
<comment type="pathway">
    <text evidence="1 11">Pyrimidine metabolism; UMP biosynthesis via de novo pathway; (S)-dihydroorotate from bicarbonate: step 1/3.</text>
</comment>
<dbReference type="InterPro" id="IPR002474">
    <property type="entry name" value="CarbamoylP_synth_ssu_N"/>
</dbReference>
<dbReference type="GO" id="GO:0006207">
    <property type="term" value="P:'de novo' pyrimidine nucleobase biosynthetic process"/>
    <property type="evidence" value="ECO:0007669"/>
    <property type="project" value="InterPro"/>
</dbReference>
<feature type="binding site" evidence="11">
    <location>
        <position position="58"/>
    </location>
    <ligand>
        <name>L-glutamine</name>
        <dbReference type="ChEBI" id="CHEBI:58359"/>
    </ligand>
</feature>
<feature type="binding site" evidence="11">
    <location>
        <position position="281"/>
    </location>
    <ligand>
        <name>L-glutamine</name>
        <dbReference type="ChEBI" id="CHEBI:58359"/>
    </ligand>
</feature>